<dbReference type="SUPFAM" id="SSF56529">
    <property type="entry name" value="FAH"/>
    <property type="match status" value="1"/>
</dbReference>
<proteinExistence type="predicted"/>
<dbReference type="GO" id="GO:0016787">
    <property type="term" value="F:hydrolase activity"/>
    <property type="evidence" value="ECO:0007669"/>
    <property type="project" value="UniProtKB-KW"/>
</dbReference>
<dbReference type="PANTHER" id="PTHR43211:SF1">
    <property type="entry name" value="BLL6422 PROTEIN"/>
    <property type="match status" value="1"/>
</dbReference>
<organism evidence="3 4">
    <name type="scientific">Onishia taeanensis</name>
    <dbReference type="NCBI Taxonomy" id="284577"/>
    <lineage>
        <taxon>Bacteria</taxon>
        <taxon>Pseudomonadati</taxon>
        <taxon>Pseudomonadota</taxon>
        <taxon>Gammaproteobacteria</taxon>
        <taxon>Oceanospirillales</taxon>
        <taxon>Halomonadaceae</taxon>
        <taxon>Onishia</taxon>
    </lineage>
</organism>
<evidence type="ECO:0000259" key="2">
    <source>
        <dbReference type="Pfam" id="PF18288"/>
    </source>
</evidence>
<dbReference type="RefSeq" id="WP_092528521.1">
    <property type="nucleotide sequence ID" value="NZ_FNCI01000017.1"/>
</dbReference>
<reference evidence="3 4" key="1">
    <citation type="submission" date="2016-10" db="EMBL/GenBank/DDBJ databases">
        <authorList>
            <person name="de Groot N.N."/>
        </authorList>
    </citation>
    <scope>NUCLEOTIDE SEQUENCE [LARGE SCALE GENOMIC DNA]</scope>
    <source>
        <strain evidence="3 4">BH539</strain>
    </source>
</reference>
<dbReference type="EMBL" id="FNCI01000017">
    <property type="protein sequence ID" value="SDG52525.1"/>
    <property type="molecule type" value="Genomic_DNA"/>
</dbReference>
<evidence type="ECO:0000313" key="3">
    <source>
        <dbReference type="EMBL" id="SDG52525.1"/>
    </source>
</evidence>
<dbReference type="Pfam" id="PF01557">
    <property type="entry name" value="FAA_hydrolase"/>
    <property type="match status" value="1"/>
</dbReference>
<name>A0A1G7UY45_9GAMM</name>
<feature type="domain" description="Fumarylacetoacetase-like C-terminal" evidence="1">
    <location>
        <begin position="81"/>
        <end position="333"/>
    </location>
</feature>
<gene>
    <name evidence="3" type="ORF">SAMN05216571_11764</name>
</gene>
<keyword evidence="3" id="KW-0378">Hydrolase</keyword>
<accession>A0A1G7UY45</accession>
<protein>
    <submittedName>
        <fullName evidence="3">Fumarylacetoacetate (FAA) hydrolase</fullName>
    </submittedName>
</protein>
<sequence>MKLATLNSGRDGELVVVSRDLSRAVRATDIAPTLQQAIEDWDTLAPRLEARYAELNAGTAEGDFALEMAALHSPLPRTYQWADGSAYLNHVQLVRQARGAEMPETFWTDPLMYQGGGDRFLAPTEHIEAISEEHGIDFEGEIAVITDDVPMAVTPEAAMGHIKLIMLVNDVSLRGLIPGELAKGFGFFQAKPASSFSPVAVTPDELGDAWQKGRVHLPLSVHLNGEAFGVPEAGPDMIFGFPELVAHAARTRHLGAGAVIGSGTVSNPDADGGPGKPMRDGGVGYSCLAEVRMVEKILYDEVKTPFMRFGDRVRIEMFDRDGQSIFGAIDQQVVEYRPR</sequence>
<evidence type="ECO:0000313" key="4">
    <source>
        <dbReference type="Proteomes" id="UP000198641"/>
    </source>
</evidence>
<feature type="domain" description="Fumarylacetoacetase N-terminal" evidence="2">
    <location>
        <begin position="1"/>
        <end position="77"/>
    </location>
</feature>
<dbReference type="InterPro" id="IPR041072">
    <property type="entry name" value="FAA_hydro_N"/>
</dbReference>
<dbReference type="InterPro" id="IPR036663">
    <property type="entry name" value="Fumarylacetoacetase_C_sf"/>
</dbReference>
<dbReference type="Gene3D" id="3.90.850.10">
    <property type="entry name" value="Fumarylacetoacetase-like, C-terminal domain"/>
    <property type="match status" value="1"/>
</dbReference>
<dbReference type="STRING" id="284577.SAMN05216571_11764"/>
<keyword evidence="4" id="KW-1185">Reference proteome</keyword>
<dbReference type="PANTHER" id="PTHR43211">
    <property type="entry name" value="FUMARYLACETOACETATE HYDROLASE"/>
    <property type="match status" value="1"/>
</dbReference>
<evidence type="ECO:0000259" key="1">
    <source>
        <dbReference type="Pfam" id="PF01557"/>
    </source>
</evidence>
<dbReference type="OrthoDB" id="9775905at2"/>
<dbReference type="Pfam" id="PF18288">
    <property type="entry name" value="FAA_hydro_N_2"/>
    <property type="match status" value="1"/>
</dbReference>
<dbReference type="InterPro" id="IPR011234">
    <property type="entry name" value="Fumarylacetoacetase-like_C"/>
</dbReference>
<dbReference type="AlphaFoldDB" id="A0A1G7UY45"/>
<dbReference type="Proteomes" id="UP000198641">
    <property type="component" value="Unassembled WGS sequence"/>
</dbReference>